<evidence type="ECO:0000313" key="4">
    <source>
        <dbReference type="Proteomes" id="UP001321760"/>
    </source>
</evidence>
<evidence type="ECO:0000313" key="3">
    <source>
        <dbReference type="EMBL" id="KAK4447244.1"/>
    </source>
</evidence>
<feature type="compositionally biased region" description="Polar residues" evidence="1">
    <location>
        <begin position="435"/>
        <end position="454"/>
    </location>
</feature>
<feature type="transmembrane region" description="Helical" evidence="2">
    <location>
        <begin position="194"/>
        <end position="214"/>
    </location>
</feature>
<feature type="transmembrane region" description="Helical" evidence="2">
    <location>
        <begin position="265"/>
        <end position="283"/>
    </location>
</feature>
<evidence type="ECO:0000256" key="2">
    <source>
        <dbReference type="SAM" id="Phobius"/>
    </source>
</evidence>
<keyword evidence="4" id="KW-1185">Reference proteome</keyword>
<feature type="transmembrane region" description="Helical" evidence="2">
    <location>
        <begin position="499"/>
        <end position="520"/>
    </location>
</feature>
<dbReference type="PANTHER" id="PTHR37577:SF1">
    <property type="entry name" value="INTEGRAL MEMBRANE PROTEIN"/>
    <property type="match status" value="1"/>
</dbReference>
<name>A0AAV9GEL8_9PEZI</name>
<feature type="transmembrane region" description="Helical" evidence="2">
    <location>
        <begin position="33"/>
        <end position="59"/>
    </location>
</feature>
<proteinExistence type="predicted"/>
<feature type="region of interest" description="Disordered" evidence="1">
    <location>
        <begin position="435"/>
        <end position="466"/>
    </location>
</feature>
<organism evidence="3 4">
    <name type="scientific">Podospora aff. communis PSN243</name>
    <dbReference type="NCBI Taxonomy" id="3040156"/>
    <lineage>
        <taxon>Eukaryota</taxon>
        <taxon>Fungi</taxon>
        <taxon>Dikarya</taxon>
        <taxon>Ascomycota</taxon>
        <taxon>Pezizomycotina</taxon>
        <taxon>Sordariomycetes</taxon>
        <taxon>Sordariomycetidae</taxon>
        <taxon>Sordariales</taxon>
        <taxon>Podosporaceae</taxon>
        <taxon>Podospora</taxon>
    </lineage>
</organism>
<dbReference type="PANTHER" id="PTHR37577">
    <property type="entry name" value="INTEGRAL MEMBRANE PROTEIN"/>
    <property type="match status" value="1"/>
</dbReference>
<comment type="caution">
    <text evidence="3">The sequence shown here is derived from an EMBL/GenBank/DDBJ whole genome shotgun (WGS) entry which is preliminary data.</text>
</comment>
<dbReference type="EMBL" id="MU865951">
    <property type="protein sequence ID" value="KAK4447244.1"/>
    <property type="molecule type" value="Genomic_DNA"/>
</dbReference>
<dbReference type="AlphaFoldDB" id="A0AAV9GEL8"/>
<keyword evidence="2" id="KW-0812">Transmembrane</keyword>
<keyword evidence="2" id="KW-0472">Membrane</keyword>
<keyword evidence="2" id="KW-1133">Transmembrane helix</keyword>
<reference evidence="3" key="2">
    <citation type="submission" date="2023-05" db="EMBL/GenBank/DDBJ databases">
        <authorList>
            <consortium name="Lawrence Berkeley National Laboratory"/>
            <person name="Steindorff A."/>
            <person name="Hensen N."/>
            <person name="Bonometti L."/>
            <person name="Westerberg I."/>
            <person name="Brannstrom I.O."/>
            <person name="Guillou S."/>
            <person name="Cros-Aarteil S."/>
            <person name="Calhoun S."/>
            <person name="Haridas S."/>
            <person name="Kuo A."/>
            <person name="Mondo S."/>
            <person name="Pangilinan J."/>
            <person name="Riley R."/>
            <person name="Labutti K."/>
            <person name="Andreopoulos B."/>
            <person name="Lipzen A."/>
            <person name="Chen C."/>
            <person name="Yanf M."/>
            <person name="Daum C."/>
            <person name="Ng V."/>
            <person name="Clum A."/>
            <person name="Ohm R."/>
            <person name="Martin F."/>
            <person name="Silar P."/>
            <person name="Natvig D."/>
            <person name="Lalanne C."/>
            <person name="Gautier V."/>
            <person name="Ament-Velasquez S.L."/>
            <person name="Kruys A."/>
            <person name="Hutchinson M.I."/>
            <person name="Powell A.J."/>
            <person name="Barry K."/>
            <person name="Miller A.N."/>
            <person name="Grigoriev I.V."/>
            <person name="Debuchy R."/>
            <person name="Gladieux P."/>
            <person name="Thoren M.H."/>
            <person name="Johannesson H."/>
        </authorList>
    </citation>
    <scope>NUCLEOTIDE SEQUENCE</scope>
    <source>
        <strain evidence="3">PSN243</strain>
    </source>
</reference>
<accession>A0AAV9GEL8</accession>
<sequence>MVKLEASTLSAVCDALAEKDGQERSIVNANPDIAGPGVAVGFIGTAGLMLLMTSAYYLVAFDPTKDPFRARRQTPESSQQWAPNSVDKHVFELMTTLRRWLSRLLGLQTRILSRESVEHAFVACVLHLSDAQILTGIGILVSAYGSLDAGITIYHWRVAVYLAWYANMTHQSGLVFLRAHLNDPRRRLQRHVRVVMMVLLTALLVAAMIPTAYFDWTTYYLSPAGFGDYAWCFVNIPTANRMLNLTLSPGESLQPLQHLRDLRSFQDMILSLSLLVCTFAVKLSRLSMRMSAFAGYSQRHVRRWYDLLLQKAAGDNLCNLLHSNAQRPTKTREFLRWHFIIQPLLALYLMVHIYVEFMTSMMWEICWLWISVIFLSLNFSLLRLSGSRFEQESDDSIFSFGQILSIMLLAGPLLVITTEILSAIGGDNAARSSEATSSQASVTSIPNNGSSPQSADEHEAKEGQSQIEEIHTPFQSPATPCSSGDWPTCGHHHRLGSRWVVALLLIQLWYISSTTTFTYLGEGRPVRTIQKYLPWFLITHPSAVYLMTAIGLDARGSKRAMVPALLFLSFYVASMWPFLIDSLRYLSVARGMETHMWDNGLFHFLVMVVIVALYLLCVCVMAGVMKLSRRRRQRGILSGRT</sequence>
<dbReference type="Proteomes" id="UP001321760">
    <property type="component" value="Unassembled WGS sequence"/>
</dbReference>
<feature type="transmembrane region" description="Helical" evidence="2">
    <location>
        <begin position="334"/>
        <end position="355"/>
    </location>
</feature>
<dbReference type="InterPro" id="IPR053018">
    <property type="entry name" value="Elsinochrome_Biosynth-Asso"/>
</dbReference>
<feature type="transmembrane region" description="Helical" evidence="2">
    <location>
        <begin position="361"/>
        <end position="382"/>
    </location>
</feature>
<feature type="transmembrane region" description="Helical" evidence="2">
    <location>
        <begin position="564"/>
        <end position="580"/>
    </location>
</feature>
<protein>
    <submittedName>
        <fullName evidence="3">Uncharacterized protein</fullName>
    </submittedName>
</protein>
<feature type="transmembrane region" description="Helical" evidence="2">
    <location>
        <begin position="600"/>
        <end position="624"/>
    </location>
</feature>
<evidence type="ECO:0000256" key="1">
    <source>
        <dbReference type="SAM" id="MobiDB-lite"/>
    </source>
</evidence>
<gene>
    <name evidence="3" type="ORF">QBC34DRAFT_496340</name>
</gene>
<reference evidence="3" key="1">
    <citation type="journal article" date="2023" name="Mol. Phylogenet. Evol.">
        <title>Genome-scale phylogeny and comparative genomics of the fungal order Sordariales.</title>
        <authorList>
            <person name="Hensen N."/>
            <person name="Bonometti L."/>
            <person name="Westerberg I."/>
            <person name="Brannstrom I.O."/>
            <person name="Guillou S."/>
            <person name="Cros-Aarteil S."/>
            <person name="Calhoun S."/>
            <person name="Haridas S."/>
            <person name="Kuo A."/>
            <person name="Mondo S."/>
            <person name="Pangilinan J."/>
            <person name="Riley R."/>
            <person name="LaButti K."/>
            <person name="Andreopoulos B."/>
            <person name="Lipzen A."/>
            <person name="Chen C."/>
            <person name="Yan M."/>
            <person name="Daum C."/>
            <person name="Ng V."/>
            <person name="Clum A."/>
            <person name="Steindorff A."/>
            <person name="Ohm R.A."/>
            <person name="Martin F."/>
            <person name="Silar P."/>
            <person name="Natvig D.O."/>
            <person name="Lalanne C."/>
            <person name="Gautier V."/>
            <person name="Ament-Velasquez S.L."/>
            <person name="Kruys A."/>
            <person name="Hutchinson M.I."/>
            <person name="Powell A.J."/>
            <person name="Barry K."/>
            <person name="Miller A.N."/>
            <person name="Grigoriev I.V."/>
            <person name="Debuchy R."/>
            <person name="Gladieux P."/>
            <person name="Hiltunen Thoren M."/>
            <person name="Johannesson H."/>
        </authorList>
    </citation>
    <scope>NUCLEOTIDE SEQUENCE</scope>
    <source>
        <strain evidence="3">PSN243</strain>
    </source>
</reference>